<dbReference type="EMBL" id="ABEU02000002">
    <property type="protein sequence ID" value="PNR59738.1"/>
    <property type="molecule type" value="Genomic_DNA"/>
</dbReference>
<dbReference type="InParanoid" id="A0A2K1L129"/>
<accession>A0A2K1L129</accession>
<reference evidence="2 4" key="2">
    <citation type="journal article" date="2018" name="Plant J.">
        <title>The Physcomitrella patens chromosome-scale assembly reveals moss genome structure and evolution.</title>
        <authorList>
            <person name="Lang D."/>
            <person name="Ullrich K.K."/>
            <person name="Murat F."/>
            <person name="Fuchs J."/>
            <person name="Jenkins J."/>
            <person name="Haas F.B."/>
            <person name="Piednoel M."/>
            <person name="Gundlach H."/>
            <person name="Van Bel M."/>
            <person name="Meyberg R."/>
            <person name="Vives C."/>
            <person name="Morata J."/>
            <person name="Symeonidi A."/>
            <person name="Hiss M."/>
            <person name="Muchero W."/>
            <person name="Kamisugi Y."/>
            <person name="Saleh O."/>
            <person name="Blanc G."/>
            <person name="Decker E.L."/>
            <person name="van Gessel N."/>
            <person name="Grimwood J."/>
            <person name="Hayes R.D."/>
            <person name="Graham S.W."/>
            <person name="Gunter L.E."/>
            <person name="McDaniel S.F."/>
            <person name="Hoernstein S.N.W."/>
            <person name="Larsson A."/>
            <person name="Li F.W."/>
            <person name="Perroud P.F."/>
            <person name="Phillips J."/>
            <person name="Ranjan P."/>
            <person name="Rokshar D.S."/>
            <person name="Rothfels C.J."/>
            <person name="Schneider L."/>
            <person name="Shu S."/>
            <person name="Stevenson D.W."/>
            <person name="Thummler F."/>
            <person name="Tillich M."/>
            <person name="Villarreal Aguilar J.C."/>
            <person name="Widiez T."/>
            <person name="Wong G.K."/>
            <person name="Wymore A."/>
            <person name="Zhang Y."/>
            <person name="Zimmer A.D."/>
            <person name="Quatrano R.S."/>
            <person name="Mayer K.F.X."/>
            <person name="Goodstein D."/>
            <person name="Casacuberta J.M."/>
            <person name="Vandepoele K."/>
            <person name="Reski R."/>
            <person name="Cuming A.C."/>
            <person name="Tuskan G.A."/>
            <person name="Maumus F."/>
            <person name="Salse J."/>
            <person name="Schmutz J."/>
            <person name="Rensing S.A."/>
        </authorList>
    </citation>
    <scope>NUCLEOTIDE SEQUENCE [LARGE SCALE GENOMIC DNA]</scope>
    <source>
        <strain evidence="3 4">cv. Gransden 2004</strain>
    </source>
</reference>
<dbReference type="Proteomes" id="UP000006727">
    <property type="component" value="Chromosome 2"/>
</dbReference>
<evidence type="ECO:0000313" key="4">
    <source>
        <dbReference type="Proteomes" id="UP000006727"/>
    </source>
</evidence>
<reference evidence="2 4" key="1">
    <citation type="journal article" date="2008" name="Science">
        <title>The Physcomitrella genome reveals evolutionary insights into the conquest of land by plants.</title>
        <authorList>
            <person name="Rensing S."/>
            <person name="Lang D."/>
            <person name="Zimmer A."/>
            <person name="Terry A."/>
            <person name="Salamov A."/>
            <person name="Shapiro H."/>
            <person name="Nishiyama T."/>
            <person name="Perroud P.-F."/>
            <person name="Lindquist E."/>
            <person name="Kamisugi Y."/>
            <person name="Tanahashi T."/>
            <person name="Sakakibara K."/>
            <person name="Fujita T."/>
            <person name="Oishi K."/>
            <person name="Shin-I T."/>
            <person name="Kuroki Y."/>
            <person name="Toyoda A."/>
            <person name="Suzuki Y."/>
            <person name="Hashimoto A."/>
            <person name="Yamaguchi K."/>
            <person name="Sugano A."/>
            <person name="Kohara Y."/>
            <person name="Fujiyama A."/>
            <person name="Anterola A."/>
            <person name="Aoki S."/>
            <person name="Ashton N."/>
            <person name="Barbazuk W.B."/>
            <person name="Barker E."/>
            <person name="Bennetzen J."/>
            <person name="Bezanilla M."/>
            <person name="Blankenship R."/>
            <person name="Cho S.H."/>
            <person name="Dutcher S."/>
            <person name="Estelle M."/>
            <person name="Fawcett J.A."/>
            <person name="Gundlach H."/>
            <person name="Hanada K."/>
            <person name="Heyl A."/>
            <person name="Hicks K.A."/>
            <person name="Hugh J."/>
            <person name="Lohr M."/>
            <person name="Mayer K."/>
            <person name="Melkozernov A."/>
            <person name="Murata T."/>
            <person name="Nelson D."/>
            <person name="Pils B."/>
            <person name="Prigge M."/>
            <person name="Reiss B."/>
            <person name="Renner T."/>
            <person name="Rombauts S."/>
            <person name="Rushton P."/>
            <person name="Sanderfoot A."/>
            <person name="Schween G."/>
            <person name="Shiu S.-H."/>
            <person name="Stueber K."/>
            <person name="Theodoulou F.L."/>
            <person name="Tu H."/>
            <person name="Van de Peer Y."/>
            <person name="Verrier P.J."/>
            <person name="Waters E."/>
            <person name="Wood A."/>
            <person name="Yang L."/>
            <person name="Cove D."/>
            <person name="Cuming A."/>
            <person name="Hasebe M."/>
            <person name="Lucas S."/>
            <person name="Mishler D.B."/>
            <person name="Reski R."/>
            <person name="Grigoriev I."/>
            <person name="Quatrano R.S."/>
            <person name="Boore J.L."/>
        </authorList>
    </citation>
    <scope>NUCLEOTIDE SEQUENCE [LARGE SCALE GENOMIC DNA]</scope>
    <source>
        <strain evidence="3 4">cv. Gransden 2004</strain>
    </source>
</reference>
<keyword evidence="1" id="KW-1133">Transmembrane helix</keyword>
<feature type="transmembrane region" description="Helical" evidence="1">
    <location>
        <begin position="135"/>
        <end position="163"/>
    </location>
</feature>
<proteinExistence type="predicted"/>
<name>A0A2K1L129_PHYPA</name>
<keyword evidence="1" id="KW-0812">Transmembrane</keyword>
<sequence length="164" mass="18230">MSTLPWHPCAADSSCGDGYGGKTWVKGEGGIGSHDHSYSTHPIAVPMCSRRFWTYPYHHTHTYTHTYKLSYSLTGPSQAGLSSVVVRVVAHTKVETNGASAAAAAAAHSAYFFCFFLIPHHLCLLLQPSMACLHWFIHFCCLCTFVYIVLEAFLLSFLFFTWLC</sequence>
<protein>
    <submittedName>
        <fullName evidence="2 3">Uncharacterized protein</fullName>
    </submittedName>
</protein>
<gene>
    <name evidence="2" type="ORF">PHYPA_002530</name>
</gene>
<dbReference type="Gramene" id="Pp3c2_11197V3.1">
    <property type="protein sequence ID" value="PAC:32934061.CDS.1"/>
    <property type="gene ID" value="Pp3c2_11197"/>
</dbReference>
<organism evidence="2">
    <name type="scientific">Physcomitrium patens</name>
    <name type="common">Spreading-leaved earth moss</name>
    <name type="synonym">Physcomitrella patens</name>
    <dbReference type="NCBI Taxonomy" id="3218"/>
    <lineage>
        <taxon>Eukaryota</taxon>
        <taxon>Viridiplantae</taxon>
        <taxon>Streptophyta</taxon>
        <taxon>Embryophyta</taxon>
        <taxon>Bryophyta</taxon>
        <taxon>Bryophytina</taxon>
        <taxon>Bryopsida</taxon>
        <taxon>Funariidae</taxon>
        <taxon>Funariales</taxon>
        <taxon>Funariaceae</taxon>
        <taxon>Physcomitrium</taxon>
    </lineage>
</organism>
<evidence type="ECO:0000313" key="3">
    <source>
        <dbReference type="EnsemblPlants" id="PAC:32934061.CDS.1"/>
    </source>
</evidence>
<dbReference type="EnsemblPlants" id="Pp3c2_11197V3.1">
    <property type="protein sequence ID" value="PAC:32934061.CDS.1"/>
    <property type="gene ID" value="Pp3c2_11197"/>
</dbReference>
<keyword evidence="1" id="KW-0472">Membrane</keyword>
<reference evidence="3" key="3">
    <citation type="submission" date="2020-12" db="UniProtKB">
        <authorList>
            <consortium name="EnsemblPlants"/>
        </authorList>
    </citation>
    <scope>IDENTIFICATION</scope>
</reference>
<dbReference type="AlphaFoldDB" id="A0A2K1L129"/>
<evidence type="ECO:0000256" key="1">
    <source>
        <dbReference type="SAM" id="Phobius"/>
    </source>
</evidence>
<keyword evidence="4" id="KW-1185">Reference proteome</keyword>
<evidence type="ECO:0000313" key="2">
    <source>
        <dbReference type="EMBL" id="PNR59738.1"/>
    </source>
</evidence>